<reference evidence="2 3" key="1">
    <citation type="submission" date="2019-03" db="EMBL/GenBank/DDBJ databases">
        <title>Genomic Encyclopedia of Type Strains, Phase IV (KMG-IV): sequencing the most valuable type-strain genomes for metagenomic binning, comparative biology and taxonomic classification.</title>
        <authorList>
            <person name="Goeker M."/>
        </authorList>
    </citation>
    <scope>NUCLEOTIDE SEQUENCE [LARGE SCALE GENOMIC DNA]</scope>
    <source>
        <strain evidence="2 3">DSM 25059</strain>
    </source>
</reference>
<gene>
    <name evidence="2" type="ORF">EV664_11286</name>
</gene>
<evidence type="ECO:0000256" key="1">
    <source>
        <dbReference type="SAM" id="SignalP"/>
    </source>
</evidence>
<dbReference type="EMBL" id="SNWD01000012">
    <property type="protein sequence ID" value="TDN79607.1"/>
    <property type="molecule type" value="Genomic_DNA"/>
</dbReference>
<organism evidence="2 3">
    <name type="scientific">Stakelama pacifica</name>
    <dbReference type="NCBI Taxonomy" id="517720"/>
    <lineage>
        <taxon>Bacteria</taxon>
        <taxon>Pseudomonadati</taxon>
        <taxon>Pseudomonadota</taxon>
        <taxon>Alphaproteobacteria</taxon>
        <taxon>Sphingomonadales</taxon>
        <taxon>Sphingomonadaceae</taxon>
        <taxon>Stakelama</taxon>
    </lineage>
</organism>
<accession>A0A4R6FER9</accession>
<dbReference type="Proteomes" id="UP000295493">
    <property type="component" value="Unassembled WGS sequence"/>
</dbReference>
<sequence length="101" mass="10972">MTKVLWLAPIILALAACGTNESGSDQGELRSDMPLRTVKYYADHQGELAETDAICTTWKASQRPPASWPAVVVSNCNNVDAAKTLLRNKADTDKLRKEAGI</sequence>
<feature type="chain" id="PRO_5020209888" description="Lipoprotein" evidence="1">
    <location>
        <begin position="16"/>
        <end position="101"/>
    </location>
</feature>
<feature type="signal peptide" evidence="1">
    <location>
        <begin position="1"/>
        <end position="15"/>
    </location>
</feature>
<keyword evidence="1" id="KW-0732">Signal</keyword>
<evidence type="ECO:0000313" key="3">
    <source>
        <dbReference type="Proteomes" id="UP000295493"/>
    </source>
</evidence>
<proteinExistence type="predicted"/>
<dbReference type="PROSITE" id="PS51257">
    <property type="entry name" value="PROKAR_LIPOPROTEIN"/>
    <property type="match status" value="1"/>
</dbReference>
<name>A0A4R6FER9_9SPHN</name>
<protein>
    <recommendedName>
        <fullName evidence="4">Lipoprotein</fullName>
    </recommendedName>
</protein>
<comment type="caution">
    <text evidence="2">The sequence shown here is derived from an EMBL/GenBank/DDBJ whole genome shotgun (WGS) entry which is preliminary data.</text>
</comment>
<dbReference type="OrthoDB" id="7478302at2"/>
<evidence type="ECO:0008006" key="4">
    <source>
        <dbReference type="Google" id="ProtNLM"/>
    </source>
</evidence>
<dbReference type="AlphaFoldDB" id="A0A4R6FER9"/>
<evidence type="ECO:0000313" key="2">
    <source>
        <dbReference type="EMBL" id="TDN79607.1"/>
    </source>
</evidence>
<dbReference type="RefSeq" id="WP_133496553.1">
    <property type="nucleotide sequence ID" value="NZ_BMLU01000019.1"/>
</dbReference>
<keyword evidence="3" id="KW-1185">Reference proteome</keyword>